<proteinExistence type="predicted"/>
<sequence length="168" mass="18463">MVAPDHGHAASRRALSIPGVGMTISELYPSRARHSTQARGSTKPARKPPCADHPDDWDLDTGTPDSWREAIRMCADCPLFRQCDQLAQNLISRGDSPRAMIWAGIAYDNTGKVIENLDRHRATPLDHRRPLQIIRNGPRPVPAAPKSAAPHRHLILGHPLVHSHAAEA</sequence>
<dbReference type="Proteomes" id="UP000323876">
    <property type="component" value="Unassembled WGS sequence"/>
</dbReference>
<comment type="caution">
    <text evidence="3">The sequence shown here is derived from an EMBL/GenBank/DDBJ whole genome shotgun (WGS) entry which is preliminary data.</text>
</comment>
<feature type="domain" description="4Fe-4S Wbl-type" evidence="2">
    <location>
        <begin position="49"/>
        <end position="112"/>
    </location>
</feature>
<accession>A0A5N0E2C3</accession>
<dbReference type="OrthoDB" id="4463109at2"/>
<dbReference type="AlphaFoldDB" id="A0A5N0E2C3"/>
<dbReference type="PROSITE" id="PS51674">
    <property type="entry name" value="4FE4S_WBL"/>
    <property type="match status" value="1"/>
</dbReference>
<dbReference type="RefSeq" id="WP_150407416.1">
    <property type="nucleotide sequence ID" value="NZ_VXLC01000031.1"/>
</dbReference>
<dbReference type="InterPro" id="IPR034768">
    <property type="entry name" value="4FE4S_WBL"/>
</dbReference>
<organism evidence="3 4">
    <name type="scientific">Nocardia colli</name>
    <dbReference type="NCBI Taxonomy" id="2545717"/>
    <lineage>
        <taxon>Bacteria</taxon>
        <taxon>Bacillati</taxon>
        <taxon>Actinomycetota</taxon>
        <taxon>Actinomycetes</taxon>
        <taxon>Mycobacteriales</taxon>
        <taxon>Nocardiaceae</taxon>
        <taxon>Nocardia</taxon>
    </lineage>
</organism>
<name>A0A5N0E2C3_9NOCA</name>
<dbReference type="EMBL" id="VXLC01000031">
    <property type="protein sequence ID" value="KAA8881891.1"/>
    <property type="molecule type" value="Genomic_DNA"/>
</dbReference>
<evidence type="ECO:0000313" key="3">
    <source>
        <dbReference type="EMBL" id="KAA8881891.1"/>
    </source>
</evidence>
<feature type="region of interest" description="Disordered" evidence="1">
    <location>
        <begin position="28"/>
        <end position="61"/>
    </location>
</feature>
<gene>
    <name evidence="3" type="ORF">F3087_40185</name>
</gene>
<evidence type="ECO:0000259" key="2">
    <source>
        <dbReference type="PROSITE" id="PS51674"/>
    </source>
</evidence>
<keyword evidence="4" id="KW-1185">Reference proteome</keyword>
<reference evidence="3 4" key="1">
    <citation type="submission" date="2019-09" db="EMBL/GenBank/DDBJ databases">
        <authorList>
            <person name="Wang X."/>
        </authorList>
    </citation>
    <scope>NUCLEOTIDE SEQUENCE [LARGE SCALE GENOMIC DNA]</scope>
    <source>
        <strain evidence="3 4">CICC 11023</strain>
    </source>
</reference>
<evidence type="ECO:0000313" key="4">
    <source>
        <dbReference type="Proteomes" id="UP000323876"/>
    </source>
</evidence>
<protein>
    <recommendedName>
        <fullName evidence="2">4Fe-4S Wbl-type domain-containing protein</fullName>
    </recommendedName>
</protein>
<evidence type="ECO:0000256" key="1">
    <source>
        <dbReference type="SAM" id="MobiDB-lite"/>
    </source>
</evidence>